<dbReference type="EMBL" id="AOIE01000061">
    <property type="protein sequence ID" value="ELY75925.1"/>
    <property type="molecule type" value="Genomic_DNA"/>
</dbReference>
<evidence type="ECO:0000313" key="1">
    <source>
        <dbReference type="EMBL" id="ELY75925.1"/>
    </source>
</evidence>
<dbReference type="Proteomes" id="UP000011593">
    <property type="component" value="Unassembled WGS sequence"/>
</dbReference>
<evidence type="ECO:0000313" key="2">
    <source>
        <dbReference type="Proteomes" id="UP000011593"/>
    </source>
</evidence>
<comment type="caution">
    <text evidence="1">The sequence shown here is derived from an EMBL/GenBank/DDBJ whole genome shotgun (WGS) entry which is preliminary data.</text>
</comment>
<organism evidence="1 2">
    <name type="scientific">Natrinema pellirubrum (strain DSM 15624 / CIP 106293 / JCM 10476 / NCIMB 786 / 157)</name>
    <dbReference type="NCBI Taxonomy" id="797303"/>
    <lineage>
        <taxon>Archaea</taxon>
        <taxon>Methanobacteriati</taxon>
        <taxon>Methanobacteriota</taxon>
        <taxon>Stenosarchaea group</taxon>
        <taxon>Halobacteria</taxon>
        <taxon>Halobacteriales</taxon>
        <taxon>Natrialbaceae</taxon>
        <taxon>Natrinema</taxon>
    </lineage>
</organism>
<dbReference type="PATRIC" id="fig|797303.5.peg.1738"/>
<protein>
    <submittedName>
        <fullName evidence="1">Uncharacterized protein</fullName>
    </submittedName>
</protein>
<accession>L9YNX4</accession>
<reference evidence="1 2" key="1">
    <citation type="journal article" date="2014" name="PLoS Genet.">
        <title>Phylogenetically driven sequencing of extremely halophilic archaea reveals strategies for static and dynamic osmo-response.</title>
        <authorList>
            <person name="Becker E.A."/>
            <person name="Seitzer P.M."/>
            <person name="Tritt A."/>
            <person name="Larsen D."/>
            <person name="Krusor M."/>
            <person name="Yao A.I."/>
            <person name="Wu D."/>
            <person name="Madern D."/>
            <person name="Eisen J.A."/>
            <person name="Darling A.E."/>
            <person name="Facciotti M.T."/>
        </authorList>
    </citation>
    <scope>NUCLEOTIDE SEQUENCE [LARGE SCALE GENOMIC DNA]</scope>
    <source>
        <strain evidence="1 2">DSM 15624</strain>
    </source>
</reference>
<name>L9YNX4_NATP1</name>
<dbReference type="AlphaFoldDB" id="L9YNX4"/>
<gene>
    <name evidence="1" type="ORF">C488_08697</name>
</gene>
<sequence length="56" mass="6044">MSQRKPDYVDDTEIDATLDELPTDEAIEATVDNLEANGFDVVVADSTEAALEACLL</sequence>
<proteinExistence type="predicted"/>
<keyword evidence="2" id="KW-1185">Reference proteome</keyword>